<dbReference type="PANTHER" id="PTHR11439">
    <property type="entry name" value="GAG-POL-RELATED RETROTRANSPOSON"/>
    <property type="match status" value="1"/>
</dbReference>
<evidence type="ECO:0000313" key="3">
    <source>
        <dbReference type="EMBL" id="KAI1511888.1"/>
    </source>
</evidence>
<evidence type="ECO:0000256" key="1">
    <source>
        <dbReference type="SAM" id="MobiDB-lite"/>
    </source>
</evidence>
<dbReference type="EMBL" id="NRDI02000013">
    <property type="protein sequence ID" value="KAI1511888.1"/>
    <property type="molecule type" value="Genomic_DNA"/>
</dbReference>
<organism evidence="3 4">
    <name type="scientific">Pyrenophora tritici-repentis</name>
    <dbReference type="NCBI Taxonomy" id="45151"/>
    <lineage>
        <taxon>Eukaryota</taxon>
        <taxon>Fungi</taxon>
        <taxon>Dikarya</taxon>
        <taxon>Ascomycota</taxon>
        <taxon>Pezizomycotina</taxon>
        <taxon>Dothideomycetes</taxon>
        <taxon>Pleosporomycetidae</taxon>
        <taxon>Pleosporales</taxon>
        <taxon>Pleosporineae</taxon>
        <taxon>Pleosporaceae</taxon>
        <taxon>Pyrenophora</taxon>
    </lineage>
</organism>
<gene>
    <name evidence="3" type="ORF">Ptr86124_009532</name>
</gene>
<dbReference type="PANTHER" id="PTHR11439:SF483">
    <property type="entry name" value="PEPTIDE SYNTHASE GLIP-LIKE, PUTATIVE (AFU_ORTHOLOGUE AFUA_3G12920)-RELATED"/>
    <property type="match status" value="1"/>
</dbReference>
<protein>
    <submittedName>
        <fullName evidence="3">Pol protein</fullName>
    </submittedName>
</protein>
<sequence length="623" mass="70401">MAELRHTSVPLLKKSYHQQLGGAERARAVIVTVARVIRIHAGLPKALANELVCTAVRLLNVTPTKALEWRTPQEMVTGIRPDLSRLHIIRSRGFILDKHLLRGDKLEKRTFEGFLIRYDASNIYREKPSTTPVEPRIIETVHIPKEEYDGDTIVVAQPVRQRQEAITTPVLPLDHVSKKEYNGDTIAVYQKPVRQLLSPSPTPAFEGQDRSPSPDPVEQQLLQESSALMDSSPHRTPGGWNNYDDDAEIYIPDRHQNNAPQRRDPNLLQDNIITSRRRRQAHYIEAAPDLSKYFAFSATIAQANDAISAASQPTRSDPTRIHRDNLPSPPHHWKELKHHPHRKQFEAAAYTEFTDKADAVPLMWVFTYKFDEDGYLLKYKARIVVRGDLQDQYGDTYAATLAARLFRALMALACAFNLNAIQYDVPNAFLNATLNRPLHDAFINKVCTEFDLIRSDGRYPSTPLSSTSRLLPYDGVSDPLLTKTYQRLVGNLAYIKIMTRPDVAHAHLILSRFLINPGPVHLSEIKHVWQYLYGTRYLAISARGGEPTQTFATKINLTLPTFFGAADASFGDDAETRRSSARYVFILYGMPIDWKATVLRSVTRSTTKAELYALSAAGVESQY</sequence>
<dbReference type="Proteomes" id="UP000249757">
    <property type="component" value="Unassembled WGS sequence"/>
</dbReference>
<feature type="domain" description="Reverse transcriptase Ty1/copia-type" evidence="2">
    <location>
        <begin position="357"/>
        <end position="437"/>
    </location>
</feature>
<dbReference type="Pfam" id="PF07727">
    <property type="entry name" value="RVT_2"/>
    <property type="match status" value="1"/>
</dbReference>
<name>A0A922SYM8_9PLEO</name>
<evidence type="ECO:0000259" key="2">
    <source>
        <dbReference type="Pfam" id="PF07727"/>
    </source>
</evidence>
<dbReference type="InterPro" id="IPR013103">
    <property type="entry name" value="RVT_2"/>
</dbReference>
<dbReference type="AlphaFoldDB" id="A0A922SYM8"/>
<accession>A0A922SYM8</accession>
<comment type="caution">
    <text evidence="3">The sequence shown here is derived from an EMBL/GenBank/DDBJ whole genome shotgun (WGS) entry which is preliminary data.</text>
</comment>
<proteinExistence type="predicted"/>
<feature type="region of interest" description="Disordered" evidence="1">
    <location>
        <begin position="197"/>
        <end position="218"/>
    </location>
</feature>
<dbReference type="CDD" id="cd09272">
    <property type="entry name" value="RNase_HI_RT_Ty1"/>
    <property type="match status" value="1"/>
</dbReference>
<reference evidence="4" key="1">
    <citation type="journal article" date="2022" name="Microb. Genom.">
        <title>A global pangenome for the wheat fungal pathogen Pyrenophora tritici-repentis and prediction of effector protein structural homology.</title>
        <authorList>
            <person name="Moolhuijzen P.M."/>
            <person name="See P.T."/>
            <person name="Shi G."/>
            <person name="Powell H.R."/>
            <person name="Cockram J."/>
            <person name="Jorgensen L.N."/>
            <person name="Benslimane H."/>
            <person name="Strelkov S.E."/>
            <person name="Turner J."/>
            <person name="Liu Z."/>
            <person name="Moffat C.S."/>
        </authorList>
    </citation>
    <scope>NUCLEOTIDE SEQUENCE [LARGE SCALE GENOMIC DNA]</scope>
</reference>
<keyword evidence="4" id="KW-1185">Reference proteome</keyword>
<evidence type="ECO:0000313" key="4">
    <source>
        <dbReference type="Proteomes" id="UP000249757"/>
    </source>
</evidence>